<name>A0A1M5YQC4_9VIBR</name>
<evidence type="ECO:0000313" key="2">
    <source>
        <dbReference type="Proteomes" id="UP000184608"/>
    </source>
</evidence>
<accession>A0A1M5YQC4</accession>
<sequence>MIVPLLGGAFDIVMKQPKESDLIFPHNPRSVRLSAGQKQIRDY</sequence>
<keyword evidence="2" id="KW-1185">Reference proteome</keyword>
<dbReference type="Proteomes" id="UP000184608">
    <property type="component" value="Unassembled WGS sequence"/>
</dbReference>
<dbReference type="AlphaFoldDB" id="A0A1M5YQC4"/>
<protein>
    <submittedName>
        <fullName evidence="1">Uncharacterized protein</fullName>
    </submittedName>
</protein>
<dbReference type="EMBL" id="FQXZ01000016">
    <property type="protein sequence ID" value="SHI14285.1"/>
    <property type="molecule type" value="Genomic_DNA"/>
</dbReference>
<reference evidence="1 2" key="1">
    <citation type="submission" date="2016-11" db="EMBL/GenBank/DDBJ databases">
        <authorList>
            <person name="Jaros S."/>
            <person name="Januszkiewicz K."/>
            <person name="Wedrychowicz H."/>
        </authorList>
    </citation>
    <scope>NUCLEOTIDE SEQUENCE [LARGE SCALE GENOMIC DNA]</scope>
    <source>
        <strain evidence="1 2">CECT 7868</strain>
    </source>
</reference>
<gene>
    <name evidence="1" type="ORF">VA7868_01908</name>
</gene>
<evidence type="ECO:0000313" key="1">
    <source>
        <dbReference type="EMBL" id="SHI14285.1"/>
    </source>
</evidence>
<organism evidence="1 2">
    <name type="scientific">Vibrio aerogenes CECT 7868</name>
    <dbReference type="NCBI Taxonomy" id="1216006"/>
    <lineage>
        <taxon>Bacteria</taxon>
        <taxon>Pseudomonadati</taxon>
        <taxon>Pseudomonadota</taxon>
        <taxon>Gammaproteobacteria</taxon>
        <taxon>Vibrionales</taxon>
        <taxon>Vibrionaceae</taxon>
        <taxon>Vibrio</taxon>
    </lineage>
</organism>
<proteinExistence type="predicted"/>